<keyword evidence="2" id="KW-1185">Reference proteome</keyword>
<evidence type="ECO:0000313" key="2">
    <source>
        <dbReference type="Proteomes" id="UP001153332"/>
    </source>
</evidence>
<dbReference type="EMBL" id="JAPUUL010002876">
    <property type="protein sequence ID" value="KAJ8124632.1"/>
    <property type="molecule type" value="Genomic_DNA"/>
</dbReference>
<gene>
    <name evidence="1" type="ORF">O1611_g9009</name>
</gene>
<sequence length="80" mass="8834">MKKQKIVFISDGDADLQPLWDAPTNVGIAAGYDKSAARTFKEYGVDIWEASKGWEGFTGKKANAVYGFEDWADVASLLWS</sequence>
<dbReference type="Proteomes" id="UP001153332">
    <property type="component" value="Unassembled WGS sequence"/>
</dbReference>
<reference evidence="1" key="1">
    <citation type="submission" date="2022-12" db="EMBL/GenBank/DDBJ databases">
        <title>Genome Sequence of Lasiodiplodia mahajangana.</title>
        <authorList>
            <person name="Buettner E."/>
        </authorList>
    </citation>
    <scope>NUCLEOTIDE SEQUENCE</scope>
    <source>
        <strain evidence="1">VT137</strain>
    </source>
</reference>
<protein>
    <submittedName>
        <fullName evidence="1">Uncharacterized protein</fullName>
    </submittedName>
</protein>
<accession>A0ACC2JBF9</accession>
<organism evidence="1 2">
    <name type="scientific">Lasiodiplodia mahajangana</name>
    <dbReference type="NCBI Taxonomy" id="1108764"/>
    <lineage>
        <taxon>Eukaryota</taxon>
        <taxon>Fungi</taxon>
        <taxon>Dikarya</taxon>
        <taxon>Ascomycota</taxon>
        <taxon>Pezizomycotina</taxon>
        <taxon>Dothideomycetes</taxon>
        <taxon>Dothideomycetes incertae sedis</taxon>
        <taxon>Botryosphaeriales</taxon>
        <taxon>Botryosphaeriaceae</taxon>
        <taxon>Lasiodiplodia</taxon>
    </lineage>
</organism>
<comment type="caution">
    <text evidence="1">The sequence shown here is derived from an EMBL/GenBank/DDBJ whole genome shotgun (WGS) entry which is preliminary data.</text>
</comment>
<proteinExistence type="predicted"/>
<evidence type="ECO:0000313" key="1">
    <source>
        <dbReference type="EMBL" id="KAJ8124632.1"/>
    </source>
</evidence>
<name>A0ACC2JBF9_9PEZI</name>